<protein>
    <submittedName>
        <fullName evidence="1">Uncharacterized protein</fullName>
    </submittedName>
</protein>
<evidence type="ECO:0000313" key="1">
    <source>
        <dbReference type="EMBL" id="RXG20062.1"/>
    </source>
</evidence>
<proteinExistence type="predicted"/>
<accession>A0A4V1KQ38</accession>
<evidence type="ECO:0000313" key="2">
    <source>
        <dbReference type="Proteomes" id="UP000289859"/>
    </source>
</evidence>
<dbReference type="SUPFAM" id="SSF54427">
    <property type="entry name" value="NTF2-like"/>
    <property type="match status" value="1"/>
</dbReference>
<dbReference type="EMBL" id="QOVK01000013">
    <property type="protein sequence ID" value="RXG20062.1"/>
    <property type="molecule type" value="Genomic_DNA"/>
</dbReference>
<dbReference type="OrthoDB" id="1449606at2"/>
<dbReference type="RefSeq" id="WP_128766106.1">
    <property type="nucleotide sequence ID" value="NZ_JBHUOO010000007.1"/>
</dbReference>
<organism evidence="1 2">
    <name type="scientific">Leeuwenhoekiella polynyae</name>
    <dbReference type="NCBI Taxonomy" id="1550906"/>
    <lineage>
        <taxon>Bacteria</taxon>
        <taxon>Pseudomonadati</taxon>
        <taxon>Bacteroidota</taxon>
        <taxon>Flavobacteriia</taxon>
        <taxon>Flavobacteriales</taxon>
        <taxon>Flavobacteriaceae</taxon>
        <taxon>Leeuwenhoekiella</taxon>
    </lineage>
</organism>
<reference evidence="1 2" key="1">
    <citation type="submission" date="2018-07" db="EMBL/GenBank/DDBJ databases">
        <title>Leeuwenhoekiella genomics.</title>
        <authorList>
            <person name="Tahon G."/>
            <person name="Willems A."/>
        </authorList>
    </citation>
    <scope>NUCLEOTIDE SEQUENCE [LARGE SCALE GENOMIC DNA]</scope>
    <source>
        <strain evidence="1 2">LMG 29608</strain>
    </source>
</reference>
<keyword evidence="2" id="KW-1185">Reference proteome</keyword>
<comment type="caution">
    <text evidence="1">The sequence shown here is derived from an EMBL/GenBank/DDBJ whole genome shotgun (WGS) entry which is preliminary data.</text>
</comment>
<dbReference type="PROSITE" id="PS51257">
    <property type="entry name" value="PROKAR_LIPOPROTEIN"/>
    <property type="match status" value="1"/>
</dbReference>
<sequence>MKTIYLIFSLTLFSACSNPKSKSPEEVTQMVLESFYARDNEMLKTYTTQTGYQGLMQIQNFFVEDTETELGFKVVQQTQEGDTAWVKCTINYLDRPETFKLVKEDGQWKVTEKELREKSPI</sequence>
<dbReference type="InterPro" id="IPR032710">
    <property type="entry name" value="NTF2-like_dom_sf"/>
</dbReference>
<gene>
    <name evidence="1" type="ORF">DSM02_2713</name>
</gene>
<dbReference type="Proteomes" id="UP000289859">
    <property type="component" value="Unassembled WGS sequence"/>
</dbReference>
<dbReference type="AlphaFoldDB" id="A0A4V1KQ38"/>
<name>A0A4V1KQ38_9FLAO</name>